<dbReference type="Proteomes" id="UP000219612">
    <property type="component" value="Unassembled WGS sequence"/>
</dbReference>
<dbReference type="EMBL" id="OBDY01000002">
    <property type="protein sequence ID" value="SNY23497.1"/>
    <property type="molecule type" value="Genomic_DNA"/>
</dbReference>
<dbReference type="InterPro" id="IPR051269">
    <property type="entry name" value="Fe-S_cluster_ET"/>
</dbReference>
<evidence type="ECO:0000256" key="6">
    <source>
        <dbReference type="ARBA" id="ARBA00023014"/>
    </source>
</evidence>
<dbReference type="GO" id="GO:0005506">
    <property type="term" value="F:iron ion binding"/>
    <property type="evidence" value="ECO:0007669"/>
    <property type="project" value="UniProtKB-UniRule"/>
</dbReference>
<evidence type="ECO:0000256" key="3">
    <source>
        <dbReference type="ARBA" id="ARBA00022723"/>
    </source>
</evidence>
<keyword evidence="3 8" id="KW-0479">Metal-binding</keyword>
<sequence>MKVAVDRDHCIGAGNCAMTAPSVFDQDADEAIVILLTDSPPDSEQDAVQQAVDRCPAAVIRLLP</sequence>
<comment type="function">
    <text evidence="8">Ferredoxins are iron-sulfur proteins that transfer electrons in a wide variety of metabolic reactions.</text>
</comment>
<name>A0A285GIT1_9ACTN</name>
<dbReference type="Gene3D" id="3.30.70.20">
    <property type="match status" value="1"/>
</dbReference>
<keyword evidence="7" id="KW-0003">3Fe-4S</keyword>
<dbReference type="InterPro" id="IPR017896">
    <property type="entry name" value="4Fe4S_Fe-S-bd"/>
</dbReference>
<keyword evidence="5 8" id="KW-0408">Iron</keyword>
<keyword evidence="6 8" id="KW-0411">Iron-sulfur</keyword>
<gene>
    <name evidence="10" type="ORF">SAMN05421748_10250</name>
</gene>
<evidence type="ECO:0000256" key="4">
    <source>
        <dbReference type="ARBA" id="ARBA00022982"/>
    </source>
</evidence>
<dbReference type="PRINTS" id="PR00352">
    <property type="entry name" value="3FE4SFRDOXIN"/>
</dbReference>
<reference evidence="10 11" key="1">
    <citation type="submission" date="2017-09" db="EMBL/GenBank/DDBJ databases">
        <authorList>
            <person name="Ehlers B."/>
            <person name="Leendertz F.H."/>
        </authorList>
    </citation>
    <scope>NUCLEOTIDE SEQUENCE [LARGE SCALE GENOMIC DNA]</scope>
    <source>
        <strain evidence="10 11">CGMCC 4.6857</strain>
    </source>
</reference>
<keyword evidence="4 8" id="KW-0249">Electron transport</keyword>
<dbReference type="PANTHER" id="PTHR36923:SF3">
    <property type="entry name" value="FERREDOXIN"/>
    <property type="match status" value="1"/>
</dbReference>
<dbReference type="InterPro" id="IPR001080">
    <property type="entry name" value="3Fe4S_ferredoxin"/>
</dbReference>
<evidence type="ECO:0000256" key="2">
    <source>
        <dbReference type="ARBA" id="ARBA00022448"/>
    </source>
</evidence>
<dbReference type="PROSITE" id="PS51379">
    <property type="entry name" value="4FE4S_FER_2"/>
    <property type="match status" value="1"/>
</dbReference>
<keyword evidence="11" id="KW-1185">Reference proteome</keyword>
<evidence type="ECO:0000259" key="9">
    <source>
        <dbReference type="PROSITE" id="PS51379"/>
    </source>
</evidence>
<dbReference type="RefSeq" id="WP_097318836.1">
    <property type="nucleotide sequence ID" value="NZ_OBDY01000002.1"/>
</dbReference>
<dbReference type="GO" id="GO:0051538">
    <property type="term" value="F:3 iron, 4 sulfur cluster binding"/>
    <property type="evidence" value="ECO:0007669"/>
    <property type="project" value="UniProtKB-KW"/>
</dbReference>
<accession>A0A285GIT1</accession>
<dbReference type="PANTHER" id="PTHR36923">
    <property type="entry name" value="FERREDOXIN"/>
    <property type="match status" value="1"/>
</dbReference>
<organism evidence="10 11">
    <name type="scientific">Paractinoplanes atraurantiacus</name>
    <dbReference type="NCBI Taxonomy" id="1036182"/>
    <lineage>
        <taxon>Bacteria</taxon>
        <taxon>Bacillati</taxon>
        <taxon>Actinomycetota</taxon>
        <taxon>Actinomycetes</taxon>
        <taxon>Micromonosporales</taxon>
        <taxon>Micromonosporaceae</taxon>
        <taxon>Paractinoplanes</taxon>
    </lineage>
</organism>
<evidence type="ECO:0000313" key="10">
    <source>
        <dbReference type="EMBL" id="SNY23497.1"/>
    </source>
</evidence>
<protein>
    <recommendedName>
        <fullName evidence="8">Ferredoxin</fullName>
    </recommendedName>
</protein>
<keyword evidence="2 8" id="KW-0813">Transport</keyword>
<evidence type="ECO:0000313" key="11">
    <source>
        <dbReference type="Proteomes" id="UP000219612"/>
    </source>
</evidence>
<evidence type="ECO:0000256" key="8">
    <source>
        <dbReference type="RuleBase" id="RU368020"/>
    </source>
</evidence>
<dbReference type="OrthoDB" id="9803319at2"/>
<evidence type="ECO:0000256" key="7">
    <source>
        <dbReference type="ARBA" id="ARBA00023291"/>
    </source>
</evidence>
<feature type="domain" description="4Fe-4S ferredoxin-type" evidence="9">
    <location>
        <begin position="1"/>
        <end position="29"/>
    </location>
</feature>
<dbReference type="GO" id="GO:0009055">
    <property type="term" value="F:electron transfer activity"/>
    <property type="evidence" value="ECO:0007669"/>
    <property type="project" value="UniProtKB-UniRule"/>
</dbReference>
<dbReference type="AlphaFoldDB" id="A0A285GIT1"/>
<evidence type="ECO:0000256" key="1">
    <source>
        <dbReference type="ARBA" id="ARBA00001927"/>
    </source>
</evidence>
<proteinExistence type="predicted"/>
<dbReference type="SUPFAM" id="SSF54862">
    <property type="entry name" value="4Fe-4S ferredoxins"/>
    <property type="match status" value="1"/>
</dbReference>
<comment type="cofactor">
    <cofactor evidence="1">
        <name>[3Fe-4S] cluster</name>
        <dbReference type="ChEBI" id="CHEBI:21137"/>
    </cofactor>
</comment>
<evidence type="ECO:0000256" key="5">
    <source>
        <dbReference type="ARBA" id="ARBA00023004"/>
    </source>
</evidence>
<dbReference type="Pfam" id="PF13370">
    <property type="entry name" value="Fer4_13"/>
    <property type="match status" value="1"/>
</dbReference>